<evidence type="ECO:0000313" key="1">
    <source>
        <dbReference type="EMBL" id="OII71469.1"/>
    </source>
</evidence>
<protein>
    <submittedName>
        <fullName evidence="1">Uncharacterized protein</fullName>
    </submittedName>
</protein>
<comment type="caution">
    <text evidence="1">The sequence shown here is derived from an EMBL/GenBank/DDBJ whole genome shotgun (WGS) entry which is preliminary data.</text>
</comment>
<dbReference type="Proteomes" id="UP000186804">
    <property type="component" value="Unassembled WGS sequence"/>
</dbReference>
<dbReference type="AlphaFoldDB" id="A0A1J4MF40"/>
<dbReference type="OrthoDB" id="344060at2759"/>
<proteinExistence type="predicted"/>
<dbReference type="VEuPathDB" id="CryptoDB:cand_031820"/>
<accession>A0A1J4MF40</accession>
<sequence>MKCSQWKVEVLLIIKTFVLFSLLYKSWVTTIPVNSQKAGLKFLQDICRALEDSDNPNLKKCYESNIYFNEFLWGTAKVLNELQRLIFKAPLPLNKLTTECTPISKEQCITRIELNYDDIDNHIEVSYTKVTEIITPVNPLCIVNNNIVRRGYNALWFTQSKQQLLTTGTSINLGRGYQSLVQLEDTKNGIYNIICQDLKVYLNSKSYLKELDQVIFQVAKIKSANLPMFVPILQGIKLEIKEFDLEYHTINTALDHIKINSEEIARVNSDTDVHIFMVKLNNCPYLGVYSIVEVWNFS</sequence>
<dbReference type="GeneID" id="92367366"/>
<organism evidence="1 2">
    <name type="scientific">Cryptosporidium andersoni</name>
    <dbReference type="NCBI Taxonomy" id="117008"/>
    <lineage>
        <taxon>Eukaryota</taxon>
        <taxon>Sar</taxon>
        <taxon>Alveolata</taxon>
        <taxon>Apicomplexa</taxon>
        <taxon>Conoidasida</taxon>
        <taxon>Coccidia</taxon>
        <taxon>Eucoccidiorida</taxon>
        <taxon>Eimeriorina</taxon>
        <taxon>Cryptosporidiidae</taxon>
        <taxon>Cryptosporidium</taxon>
    </lineage>
</organism>
<name>A0A1J4MF40_9CRYT</name>
<reference evidence="1 2" key="1">
    <citation type="submission" date="2016-10" db="EMBL/GenBank/DDBJ databases">
        <title>Reductive evolution of mitochondrial metabolism and differential evolution of invasion-related proteins in Cryptosporidium.</title>
        <authorList>
            <person name="Liu S."/>
            <person name="Roellig D.M."/>
            <person name="Guo Y."/>
            <person name="Li N."/>
            <person name="Frace M.A."/>
            <person name="Tang K."/>
            <person name="Zhang L."/>
            <person name="Feng Y."/>
            <person name="Xiao L."/>
        </authorList>
    </citation>
    <scope>NUCLEOTIDE SEQUENCE [LARGE SCALE GENOMIC DNA]</scope>
    <source>
        <strain evidence="1">30847</strain>
    </source>
</reference>
<gene>
    <name evidence="1" type="ORF">cand_031820</name>
</gene>
<evidence type="ECO:0000313" key="2">
    <source>
        <dbReference type="Proteomes" id="UP000186804"/>
    </source>
</evidence>
<dbReference type="RefSeq" id="XP_067066659.1">
    <property type="nucleotide sequence ID" value="XM_067213408.1"/>
</dbReference>
<keyword evidence="2" id="KW-1185">Reference proteome</keyword>
<dbReference type="EMBL" id="LRBS01000121">
    <property type="protein sequence ID" value="OII71469.1"/>
    <property type="molecule type" value="Genomic_DNA"/>
</dbReference>